<dbReference type="VEuPathDB" id="AmoebaDB:ACA1_045280"/>
<dbReference type="STRING" id="1257118.L8GZU5"/>
<dbReference type="PANTHER" id="PTHR46485:SF5">
    <property type="entry name" value="CENTER DIVIDER, ISOFORM A"/>
    <property type="match status" value="1"/>
</dbReference>
<dbReference type="PROSITE" id="PS00107">
    <property type="entry name" value="PROTEIN_KINASE_ATP"/>
    <property type="match status" value="1"/>
</dbReference>
<evidence type="ECO:0000256" key="5">
    <source>
        <dbReference type="ARBA" id="ARBA00022777"/>
    </source>
</evidence>
<organism evidence="10 11">
    <name type="scientific">Acanthamoeba castellanii (strain ATCC 30010 / Neff)</name>
    <dbReference type="NCBI Taxonomy" id="1257118"/>
    <lineage>
        <taxon>Eukaryota</taxon>
        <taxon>Amoebozoa</taxon>
        <taxon>Discosea</taxon>
        <taxon>Longamoebia</taxon>
        <taxon>Centramoebida</taxon>
        <taxon>Acanthamoebidae</taxon>
        <taxon>Acanthamoeba</taxon>
    </lineage>
</organism>
<gene>
    <name evidence="10" type="ORF">ACA1_045280</name>
</gene>
<dbReference type="KEGG" id="acan:ACA1_045280"/>
<dbReference type="EMBL" id="KB007952">
    <property type="protein sequence ID" value="ELR18497.1"/>
    <property type="molecule type" value="Genomic_DNA"/>
</dbReference>
<keyword evidence="2" id="KW-0723">Serine/threonine-protein kinase</keyword>
<dbReference type="CDD" id="cd13999">
    <property type="entry name" value="STKc_MAP3K-like"/>
    <property type="match status" value="1"/>
</dbReference>
<dbReference type="OMA" id="WCELAGH"/>
<dbReference type="Gene3D" id="1.10.510.10">
    <property type="entry name" value="Transferase(Phosphotransferase) domain 1"/>
    <property type="match status" value="1"/>
</dbReference>
<feature type="compositionally biased region" description="Polar residues" evidence="8">
    <location>
        <begin position="606"/>
        <end position="616"/>
    </location>
</feature>
<dbReference type="InterPro" id="IPR000719">
    <property type="entry name" value="Prot_kinase_dom"/>
</dbReference>
<dbReference type="PROSITE" id="PS50011">
    <property type="entry name" value="PROTEIN_KINASE_DOM"/>
    <property type="match status" value="1"/>
</dbReference>
<dbReference type="PANTHER" id="PTHR46485">
    <property type="entry name" value="LIM DOMAIN KINASE 1"/>
    <property type="match status" value="1"/>
</dbReference>
<dbReference type="InterPro" id="IPR011009">
    <property type="entry name" value="Kinase-like_dom_sf"/>
</dbReference>
<feature type="compositionally biased region" description="Gly residues" evidence="8">
    <location>
        <begin position="579"/>
        <end position="588"/>
    </location>
</feature>
<dbReference type="InterPro" id="IPR050940">
    <property type="entry name" value="Actin_reg-Ser/Thr_kinase"/>
</dbReference>
<reference evidence="10 11" key="1">
    <citation type="journal article" date="2013" name="Genome Biol.">
        <title>Genome of Acanthamoeba castellanii highlights extensive lateral gene transfer and early evolution of tyrosine kinase signaling.</title>
        <authorList>
            <person name="Clarke M."/>
            <person name="Lohan A.J."/>
            <person name="Liu B."/>
            <person name="Lagkouvardos I."/>
            <person name="Roy S."/>
            <person name="Zafar N."/>
            <person name="Bertelli C."/>
            <person name="Schilde C."/>
            <person name="Kianianmomeni A."/>
            <person name="Burglin T.R."/>
            <person name="Frech C."/>
            <person name="Turcotte B."/>
            <person name="Kopec K.O."/>
            <person name="Synnott J.M."/>
            <person name="Choo C."/>
            <person name="Paponov I."/>
            <person name="Finkler A."/>
            <person name="Soon Heng Tan C."/>
            <person name="Hutchins A.P."/>
            <person name="Weinmeier T."/>
            <person name="Rattei T."/>
            <person name="Chu J.S."/>
            <person name="Gimenez G."/>
            <person name="Irimia M."/>
            <person name="Rigden D.J."/>
            <person name="Fitzpatrick D.A."/>
            <person name="Lorenzo-Morales J."/>
            <person name="Bateman A."/>
            <person name="Chiu C.H."/>
            <person name="Tang P."/>
            <person name="Hegemann P."/>
            <person name="Fromm H."/>
            <person name="Raoult D."/>
            <person name="Greub G."/>
            <person name="Miranda-Saavedra D."/>
            <person name="Chen N."/>
            <person name="Nash P."/>
            <person name="Ginger M.L."/>
            <person name="Horn M."/>
            <person name="Schaap P."/>
            <person name="Caler L."/>
            <person name="Loftus B."/>
        </authorList>
    </citation>
    <scope>NUCLEOTIDE SEQUENCE [LARGE SCALE GENOMIC DNA]</scope>
    <source>
        <strain evidence="10 11">Neff</strain>
    </source>
</reference>
<dbReference type="Gene3D" id="3.30.200.20">
    <property type="entry name" value="Phosphorylase Kinase, domain 1"/>
    <property type="match status" value="1"/>
</dbReference>
<keyword evidence="4 7" id="KW-0547">Nucleotide-binding</keyword>
<dbReference type="Proteomes" id="UP000011083">
    <property type="component" value="Unassembled WGS sequence"/>
</dbReference>
<feature type="compositionally biased region" description="Basic and acidic residues" evidence="8">
    <location>
        <begin position="445"/>
        <end position="457"/>
    </location>
</feature>
<feature type="compositionally biased region" description="Basic and acidic residues" evidence="8">
    <location>
        <begin position="422"/>
        <end position="432"/>
    </location>
</feature>
<keyword evidence="5 10" id="KW-0418">Kinase</keyword>
<feature type="region of interest" description="Disordered" evidence="8">
    <location>
        <begin position="896"/>
        <end position="988"/>
    </location>
</feature>
<keyword evidence="3" id="KW-0808">Transferase</keyword>
<dbReference type="GeneID" id="14919269"/>
<evidence type="ECO:0000256" key="3">
    <source>
        <dbReference type="ARBA" id="ARBA00022679"/>
    </source>
</evidence>
<feature type="compositionally biased region" description="Low complexity" evidence="8">
    <location>
        <begin position="896"/>
        <end position="920"/>
    </location>
</feature>
<dbReference type="InterPro" id="IPR008271">
    <property type="entry name" value="Ser/Thr_kinase_AS"/>
</dbReference>
<feature type="compositionally biased region" description="Basic and acidic residues" evidence="8">
    <location>
        <begin position="931"/>
        <end position="940"/>
    </location>
</feature>
<dbReference type="EC" id="2.7.11.1" evidence="1"/>
<feature type="compositionally biased region" description="Low complexity" evidence="8">
    <location>
        <begin position="785"/>
        <end position="804"/>
    </location>
</feature>
<evidence type="ECO:0000256" key="8">
    <source>
        <dbReference type="SAM" id="MobiDB-lite"/>
    </source>
</evidence>
<dbReference type="PROSITE" id="PS00108">
    <property type="entry name" value="PROTEIN_KINASE_ST"/>
    <property type="match status" value="1"/>
</dbReference>
<feature type="compositionally biased region" description="Low complexity" evidence="8">
    <location>
        <begin position="700"/>
        <end position="716"/>
    </location>
</feature>
<protein>
    <recommendedName>
        <fullName evidence="1">non-specific serine/threonine protein kinase</fullName>
        <ecNumber evidence="1">2.7.11.1</ecNumber>
    </recommendedName>
</protein>
<feature type="compositionally biased region" description="Basic and acidic residues" evidence="8">
    <location>
        <begin position="538"/>
        <end position="551"/>
    </location>
</feature>
<feature type="region of interest" description="Disordered" evidence="8">
    <location>
        <begin position="328"/>
        <end position="349"/>
    </location>
</feature>
<feature type="binding site" evidence="7">
    <location>
        <position position="62"/>
    </location>
    <ligand>
        <name>ATP</name>
        <dbReference type="ChEBI" id="CHEBI:30616"/>
    </ligand>
</feature>
<dbReference type="SUPFAM" id="SSF56112">
    <property type="entry name" value="Protein kinase-like (PK-like)"/>
    <property type="match status" value="1"/>
</dbReference>
<dbReference type="RefSeq" id="XP_004340536.1">
    <property type="nucleotide sequence ID" value="XM_004340488.1"/>
</dbReference>
<feature type="compositionally biased region" description="Basic and acidic residues" evidence="8">
    <location>
        <begin position="634"/>
        <end position="653"/>
    </location>
</feature>
<feature type="compositionally biased region" description="Gly residues" evidence="8">
    <location>
        <begin position="462"/>
        <end position="476"/>
    </location>
</feature>
<evidence type="ECO:0000256" key="2">
    <source>
        <dbReference type="ARBA" id="ARBA00022527"/>
    </source>
</evidence>
<evidence type="ECO:0000313" key="10">
    <source>
        <dbReference type="EMBL" id="ELR18497.1"/>
    </source>
</evidence>
<dbReference type="GO" id="GO:0004674">
    <property type="term" value="F:protein serine/threonine kinase activity"/>
    <property type="evidence" value="ECO:0007669"/>
    <property type="project" value="UniProtKB-KW"/>
</dbReference>
<accession>L8GZU5</accession>
<feature type="domain" description="Protein kinase" evidence="9">
    <location>
        <begin position="35"/>
        <end position="288"/>
    </location>
</feature>
<dbReference type="AlphaFoldDB" id="L8GZU5"/>
<dbReference type="GO" id="GO:0005524">
    <property type="term" value="F:ATP binding"/>
    <property type="evidence" value="ECO:0007669"/>
    <property type="project" value="UniProtKB-UniRule"/>
</dbReference>
<feature type="region of interest" description="Disordered" evidence="8">
    <location>
        <begin position="606"/>
        <end position="724"/>
    </location>
</feature>
<feature type="region of interest" description="Disordered" evidence="8">
    <location>
        <begin position="378"/>
        <end position="397"/>
    </location>
</feature>
<dbReference type="SMART" id="SM00220">
    <property type="entry name" value="S_TKc"/>
    <property type="match status" value="1"/>
</dbReference>
<dbReference type="Pfam" id="PF00069">
    <property type="entry name" value="Pkinase"/>
    <property type="match status" value="1"/>
</dbReference>
<feature type="region of interest" description="Disordered" evidence="8">
    <location>
        <begin position="785"/>
        <end position="820"/>
    </location>
</feature>
<evidence type="ECO:0000256" key="4">
    <source>
        <dbReference type="ARBA" id="ARBA00022741"/>
    </source>
</evidence>
<feature type="compositionally biased region" description="Low complexity" evidence="8">
    <location>
        <begin position="384"/>
        <end position="397"/>
    </location>
</feature>
<sequence length="988" mass="105421">MLINRLLKRQKGAGGQEADATLAALDPWVVLYDDLVFGRQIGKGNFGRVFEGTYFGTPVAIKHLFPVGEGLSVEQTRKYVDREIVLLKSLHHPHIVQLIGICDHDSGQYIITELVTGGDLKTALARRDSVLSWRQRVVLARDVAYAMNFLHHKGYIHRDLKPDNVLITEHGRAKVCDLGFARASKKASSYMTIAGSDDYMAPEVLMGDKYDEKCDVFGYGAVLAGIVSRRRPKRNEDGLYGFKLDQFKALIPPECPKKLSDLVLQCCDYDGTKRPSFDQILSTLTKLLDKELKHEPDAAAGDPETKADATTNELRPSLKMLMRSQPQRSMNLASPPMSPVSTSSAPTTPLQQQKLMKMHGMRSMAKDAGLWNQFQSADSLSPAKSGGNSSKLQSQSLSTTSASVASVDSRCSVAPGSGGGVNRERSGSDKSIESSPRNRGLGADLNHRQRSSSEKAIDTTNSGGGGSSGSSSGGGESAMESSGCSSGGVGRRSARSGLQSLWNLGNTGTGTGSDRSMGWTDSERSISSDTSGLSSAGDKSETDDSERERSSSSKRAKRDKKSKAGKTSKGSKAKVTTAVGGGGGGGSGVHSARLLSTKEMMTWIGTSSNNIATRSATGVAEPSEATVEGEEEEKEKTKETTKEKEEKKKKDASVDSDGGQHHHHHLRPPAVKQGEGEAKERKRSRRRHCYLLVVRKSEAEASPASPAPTTRTLTTPGDIDAKPQWVIVEPHHHAAGDRERRKDLTALALTSATAGAAAYKQRPQSARRAAEPVDRRSAIVIGRTTATTSRSGGGDDVSSVVKVTSGGGSEATQRSLSRRSLSPRVMARMVEREEWEGGNDLSSDEMDSVIAQYVACPNSYAFGASTMQFFGNLKKGGRVQTLISLFQESEQAATATATAGATNEQAGTEAGHTAAAAAGDDAGGTGQEVSSTEKRRRQESSEQQQASAKESGDEESAATPATERDSQPPPRGKDRKEDVAAVPATPFE</sequence>
<keyword evidence="11" id="KW-1185">Reference proteome</keyword>
<feature type="region of interest" description="Disordered" evidence="8">
    <location>
        <begin position="402"/>
        <end position="593"/>
    </location>
</feature>
<feature type="compositionally biased region" description="Basic residues" evidence="8">
    <location>
        <begin position="552"/>
        <end position="572"/>
    </location>
</feature>
<keyword evidence="6 7" id="KW-0067">ATP-binding</keyword>
<feature type="compositionally biased region" description="Low complexity" evidence="8">
    <location>
        <begin position="339"/>
        <end position="349"/>
    </location>
</feature>
<dbReference type="InterPro" id="IPR017441">
    <property type="entry name" value="Protein_kinase_ATP_BS"/>
</dbReference>
<proteinExistence type="predicted"/>
<evidence type="ECO:0000256" key="7">
    <source>
        <dbReference type="PROSITE-ProRule" id="PRU10141"/>
    </source>
</evidence>
<evidence type="ECO:0000259" key="9">
    <source>
        <dbReference type="PROSITE" id="PS50011"/>
    </source>
</evidence>
<evidence type="ECO:0000256" key="1">
    <source>
        <dbReference type="ARBA" id="ARBA00012513"/>
    </source>
</evidence>
<evidence type="ECO:0000313" key="11">
    <source>
        <dbReference type="Proteomes" id="UP000011083"/>
    </source>
</evidence>
<name>L8GZU5_ACACF</name>
<evidence type="ECO:0000256" key="6">
    <source>
        <dbReference type="ARBA" id="ARBA00022840"/>
    </source>
</evidence>
<feature type="compositionally biased region" description="Basic and acidic residues" evidence="8">
    <location>
        <begin position="962"/>
        <end position="979"/>
    </location>
</feature>